<dbReference type="AlphaFoldDB" id="A0A8T9MSI1"/>
<evidence type="ECO:0000313" key="7">
    <source>
        <dbReference type="Proteomes" id="UP000831534"/>
    </source>
</evidence>
<dbReference type="EC" id="6.3.3.2" evidence="5"/>
<gene>
    <name evidence="6" type="ORF">LVJ77_00285</name>
</gene>
<dbReference type="PANTHER" id="PTHR23407:SF1">
    <property type="entry name" value="5-FORMYLTETRAHYDROFOLATE CYCLO-LIGASE"/>
    <property type="match status" value="1"/>
</dbReference>
<dbReference type="InterPro" id="IPR002698">
    <property type="entry name" value="FTHF_cligase"/>
</dbReference>
<reference evidence="6" key="1">
    <citation type="journal article" date="2022" name="Res Sq">
        <title>Evolution of multicellular longitudinally dividing oral cavity symbionts (Neisseriaceae).</title>
        <authorList>
            <person name="Nyongesa S."/>
            <person name="Weber P."/>
            <person name="Bernet E."/>
            <person name="Pullido F."/>
            <person name="Nieckarz M."/>
            <person name="Delaby M."/>
            <person name="Nieves C."/>
            <person name="Viehboeck T."/>
            <person name="Krause N."/>
            <person name="Rivera-Millot A."/>
            <person name="Nakamura A."/>
            <person name="Vischer N."/>
            <person name="VanNieuwenhze M."/>
            <person name="Brun Y."/>
            <person name="Cava F."/>
            <person name="Bulgheresi S."/>
            <person name="Veyrier F."/>
        </authorList>
    </citation>
    <scope>NUCLEOTIDE SEQUENCE</scope>
    <source>
        <strain evidence="6">17694</strain>
    </source>
</reference>
<dbReference type="GO" id="GO:0046872">
    <property type="term" value="F:metal ion binding"/>
    <property type="evidence" value="ECO:0007669"/>
    <property type="project" value="UniProtKB-KW"/>
</dbReference>
<evidence type="ECO:0000313" key="6">
    <source>
        <dbReference type="EMBL" id="UOP04860.1"/>
    </source>
</evidence>
<sequence>MIEQTVSDKAVLRRQLRRARAALAPAQRRRAERLANNALKPLIKRGKRIGVYWAAGSELRLDAFVRTAQQRGARLYLPYIARTGKRLWFTPYPAPSLRPERRRAAAPDIPQFGGRKIRAERLQMLIVPLVGIDGCGRRIGQGGGFYDATLAAAGSRRPLAVGAGFACQRCPAVPVQAHDMRVDAFACETGLVKFPK</sequence>
<name>A0A8T9MSI1_9NEIS</name>
<evidence type="ECO:0000256" key="2">
    <source>
        <dbReference type="ARBA" id="ARBA00022741"/>
    </source>
</evidence>
<dbReference type="InterPro" id="IPR024185">
    <property type="entry name" value="FTHF_cligase-like_sf"/>
</dbReference>
<dbReference type="Pfam" id="PF01812">
    <property type="entry name" value="5-FTHF_cyc-lig"/>
    <property type="match status" value="1"/>
</dbReference>
<reference evidence="6" key="2">
    <citation type="submission" date="2024-09" db="EMBL/GenBank/DDBJ databases">
        <authorList>
            <person name="Veyrier F.J."/>
        </authorList>
    </citation>
    <scope>NUCLEOTIDE SEQUENCE</scope>
    <source>
        <strain evidence="6">17694</strain>
    </source>
</reference>
<keyword evidence="5" id="KW-0479">Metal-binding</keyword>
<feature type="binding site" evidence="4">
    <location>
        <begin position="138"/>
        <end position="146"/>
    </location>
    <ligand>
        <name>ATP</name>
        <dbReference type="ChEBI" id="CHEBI:30616"/>
    </ligand>
</feature>
<evidence type="ECO:0000256" key="5">
    <source>
        <dbReference type="RuleBase" id="RU361279"/>
    </source>
</evidence>
<evidence type="ECO:0000256" key="4">
    <source>
        <dbReference type="PIRSR" id="PIRSR006806-1"/>
    </source>
</evidence>
<dbReference type="KEGG" id="ckh:LVJ77_00285"/>
<dbReference type="SUPFAM" id="SSF100950">
    <property type="entry name" value="NagB/RpiA/CoA transferase-like"/>
    <property type="match status" value="1"/>
</dbReference>
<comment type="similarity">
    <text evidence="1 5">Belongs to the 5-formyltetrahydrofolate cyclo-ligase family.</text>
</comment>
<proteinExistence type="inferred from homology"/>
<dbReference type="GO" id="GO:0005524">
    <property type="term" value="F:ATP binding"/>
    <property type="evidence" value="ECO:0007669"/>
    <property type="project" value="UniProtKB-KW"/>
</dbReference>
<dbReference type="Proteomes" id="UP000831534">
    <property type="component" value="Chromosome"/>
</dbReference>
<keyword evidence="3 4" id="KW-0067">ATP-binding</keyword>
<feature type="binding site" evidence="4">
    <location>
        <begin position="9"/>
        <end position="13"/>
    </location>
    <ligand>
        <name>ATP</name>
        <dbReference type="ChEBI" id="CHEBI:30616"/>
    </ligand>
</feature>
<dbReference type="PANTHER" id="PTHR23407">
    <property type="entry name" value="ATPASE INHIBITOR/5-FORMYLTETRAHYDROFOLATE CYCLO-LIGASE"/>
    <property type="match status" value="1"/>
</dbReference>
<keyword evidence="7" id="KW-1185">Reference proteome</keyword>
<dbReference type="GO" id="GO:0035999">
    <property type="term" value="P:tetrahydrofolate interconversion"/>
    <property type="evidence" value="ECO:0007669"/>
    <property type="project" value="TreeGrafter"/>
</dbReference>
<dbReference type="GO" id="GO:0030272">
    <property type="term" value="F:5-formyltetrahydrofolate cyclo-ligase activity"/>
    <property type="evidence" value="ECO:0007669"/>
    <property type="project" value="UniProtKB-EC"/>
</dbReference>
<feature type="binding site" evidence="4">
    <location>
        <position position="58"/>
    </location>
    <ligand>
        <name>substrate</name>
    </ligand>
</feature>
<dbReference type="NCBIfam" id="TIGR02727">
    <property type="entry name" value="MTHFS_bact"/>
    <property type="match status" value="1"/>
</dbReference>
<dbReference type="Gene3D" id="3.40.50.10420">
    <property type="entry name" value="NagB/RpiA/CoA transferase-like"/>
    <property type="match status" value="1"/>
</dbReference>
<dbReference type="PIRSF" id="PIRSF006806">
    <property type="entry name" value="FTHF_cligase"/>
    <property type="match status" value="1"/>
</dbReference>
<evidence type="ECO:0000256" key="1">
    <source>
        <dbReference type="ARBA" id="ARBA00010638"/>
    </source>
</evidence>
<dbReference type="InterPro" id="IPR037171">
    <property type="entry name" value="NagB/RpiA_transferase-like"/>
</dbReference>
<keyword evidence="5" id="KW-0460">Magnesium</keyword>
<evidence type="ECO:0000256" key="3">
    <source>
        <dbReference type="ARBA" id="ARBA00022840"/>
    </source>
</evidence>
<organism evidence="6 7">
    <name type="scientific">Conchiformibius kuhniae</name>
    <dbReference type="NCBI Taxonomy" id="211502"/>
    <lineage>
        <taxon>Bacteria</taxon>
        <taxon>Pseudomonadati</taxon>
        <taxon>Pseudomonadota</taxon>
        <taxon>Betaproteobacteria</taxon>
        <taxon>Neisseriales</taxon>
        <taxon>Neisseriaceae</taxon>
        <taxon>Conchiformibius</taxon>
    </lineage>
</organism>
<protein>
    <recommendedName>
        <fullName evidence="5">5-formyltetrahydrofolate cyclo-ligase</fullName>
        <ecNumber evidence="5">6.3.3.2</ecNumber>
    </recommendedName>
</protein>
<dbReference type="GO" id="GO:0009396">
    <property type="term" value="P:folic acid-containing compound biosynthetic process"/>
    <property type="evidence" value="ECO:0007669"/>
    <property type="project" value="TreeGrafter"/>
</dbReference>
<accession>A0A8T9MSI1</accession>
<dbReference type="EMBL" id="CP091521">
    <property type="protein sequence ID" value="UOP04860.1"/>
    <property type="molecule type" value="Genomic_DNA"/>
</dbReference>
<keyword evidence="6" id="KW-0436">Ligase</keyword>
<dbReference type="RefSeq" id="WP_027008954.1">
    <property type="nucleotide sequence ID" value="NZ_CP091521.1"/>
</dbReference>
<keyword evidence="2 4" id="KW-0547">Nucleotide-binding</keyword>
<comment type="cofactor">
    <cofactor evidence="5">
        <name>Mg(2+)</name>
        <dbReference type="ChEBI" id="CHEBI:18420"/>
    </cofactor>
</comment>
<comment type="catalytic activity">
    <reaction evidence="5">
        <text>(6S)-5-formyl-5,6,7,8-tetrahydrofolate + ATP = (6R)-5,10-methenyltetrahydrofolate + ADP + phosphate</text>
        <dbReference type="Rhea" id="RHEA:10488"/>
        <dbReference type="ChEBI" id="CHEBI:30616"/>
        <dbReference type="ChEBI" id="CHEBI:43474"/>
        <dbReference type="ChEBI" id="CHEBI:57455"/>
        <dbReference type="ChEBI" id="CHEBI:57457"/>
        <dbReference type="ChEBI" id="CHEBI:456216"/>
        <dbReference type="EC" id="6.3.3.2"/>
    </reaction>
</comment>